<evidence type="ECO:0000313" key="11">
    <source>
        <dbReference type="EnsemblPlants" id="OGLUM11G21690.2"/>
    </source>
</evidence>
<keyword evidence="12" id="KW-1185">Reference proteome</keyword>
<dbReference type="PROSITE" id="PS00108">
    <property type="entry name" value="PROTEIN_KINASE_ST"/>
    <property type="match status" value="1"/>
</dbReference>
<dbReference type="SMART" id="SM00220">
    <property type="entry name" value="S_TKc"/>
    <property type="match status" value="1"/>
</dbReference>
<dbReference type="Proteomes" id="UP000026961">
    <property type="component" value="Chromosome 11"/>
</dbReference>
<dbReference type="GO" id="GO:0004674">
    <property type="term" value="F:protein serine/threonine kinase activity"/>
    <property type="evidence" value="ECO:0007669"/>
    <property type="project" value="UniProtKB-KW"/>
</dbReference>
<sequence>MASEAVSMAANIAQLTGVDALGLITMIVEAAKAARRNKRTCLELARLVEQVGDLLRALQEQPGVTVMERPETSAPLRELQETLRRAHELVESCRRRGSYPRRLFAGKEQGESLREVRSKISIYLQLFPIICHIDGTRLLVRVIADGAAAAARSPRPEDEEDEVLMSLTNRPNPQARVEKFSYSQLVHATNDFSLDSQLEQGTLATLYKGKLHGNDVTIKRLSVLTSGQRLPECMSENELFKNEIKILPELQHKNVAKLVGFCTERRERTTVYECMQNGSLENLISNFVDELIVAILQTFAGAATARSILDWPTRFRIIEGIAQGLAYLHNYSRVRIIHRDLKPSNILLDSDMNPKISNFELAEMLSSGTDEQKTDNVVGSIGFSAPEYMHKGIFSVKTDVYSFGVMVLEIISGKRWTQPNHRRFHKDLLTWAWVRSSCCGARVARRLKELVDPPLHAASFRGVALPRCLSLPARRRALSQQREMRRCVRAALLCIQESPKRRPDMPEVVHMLRPRGKATPPLPGRSRFTAARASSLHGGEKSS</sequence>
<dbReference type="InterPro" id="IPR036537">
    <property type="entry name" value="Adaptor_Cbl_N_dom_sf"/>
</dbReference>
<dbReference type="Pfam" id="PF07714">
    <property type="entry name" value="PK_Tyr_Ser-Thr"/>
    <property type="match status" value="1"/>
</dbReference>
<dbReference type="GO" id="GO:0005524">
    <property type="term" value="F:ATP binding"/>
    <property type="evidence" value="ECO:0007669"/>
    <property type="project" value="UniProtKB-KW"/>
</dbReference>
<dbReference type="Gene3D" id="3.30.200.20">
    <property type="entry name" value="Phosphorylase Kinase, domain 1"/>
    <property type="match status" value="1"/>
</dbReference>
<proteinExistence type="predicted"/>
<keyword evidence="5" id="KW-0418">Kinase</keyword>
<dbReference type="Gramene" id="OGLUM11G21690.2">
    <property type="protein sequence ID" value="OGLUM11G21690.2"/>
    <property type="gene ID" value="OGLUM11G21690"/>
</dbReference>
<dbReference type="PANTHER" id="PTHR27002">
    <property type="entry name" value="RECEPTOR-LIKE SERINE/THREONINE-PROTEIN KINASE SD1-8"/>
    <property type="match status" value="1"/>
</dbReference>
<reference evidence="11" key="2">
    <citation type="submission" date="2018-05" db="EMBL/GenBank/DDBJ databases">
        <title>OgluRS3 (Oryza glumaepatula Reference Sequence Version 3).</title>
        <authorList>
            <person name="Zhang J."/>
            <person name="Kudrna D."/>
            <person name="Lee S."/>
            <person name="Talag J."/>
            <person name="Welchert J."/>
            <person name="Wing R.A."/>
        </authorList>
    </citation>
    <scope>NUCLEOTIDE SEQUENCE [LARGE SCALE GENOMIC DNA]</scope>
</reference>
<dbReference type="CDD" id="cd21037">
    <property type="entry name" value="MLKL_NTD"/>
    <property type="match status" value="1"/>
</dbReference>
<evidence type="ECO:0000256" key="7">
    <source>
        <dbReference type="ARBA" id="ARBA00047899"/>
    </source>
</evidence>
<keyword evidence="6" id="KW-0067">ATP-binding</keyword>
<evidence type="ECO:0000256" key="1">
    <source>
        <dbReference type="ARBA" id="ARBA00012513"/>
    </source>
</evidence>
<dbReference type="InterPro" id="IPR011009">
    <property type="entry name" value="Kinase-like_dom_sf"/>
</dbReference>
<dbReference type="AlphaFoldDB" id="A0A0E0BM18"/>
<dbReference type="eggNOG" id="ENOG502QTRQ">
    <property type="taxonomic scope" value="Eukaryota"/>
</dbReference>
<dbReference type="STRING" id="40148.A0A0E0BM18"/>
<dbReference type="GO" id="GO:0007166">
    <property type="term" value="P:cell surface receptor signaling pathway"/>
    <property type="evidence" value="ECO:0007669"/>
    <property type="project" value="InterPro"/>
</dbReference>
<evidence type="ECO:0000256" key="6">
    <source>
        <dbReference type="ARBA" id="ARBA00022840"/>
    </source>
</evidence>
<comment type="catalytic activity">
    <reaction evidence="8">
        <text>L-seryl-[protein] + ATP = O-phospho-L-seryl-[protein] + ADP + H(+)</text>
        <dbReference type="Rhea" id="RHEA:17989"/>
        <dbReference type="Rhea" id="RHEA-COMP:9863"/>
        <dbReference type="Rhea" id="RHEA-COMP:11604"/>
        <dbReference type="ChEBI" id="CHEBI:15378"/>
        <dbReference type="ChEBI" id="CHEBI:29999"/>
        <dbReference type="ChEBI" id="CHEBI:30616"/>
        <dbReference type="ChEBI" id="CHEBI:83421"/>
        <dbReference type="ChEBI" id="CHEBI:456216"/>
        <dbReference type="EC" id="2.7.11.1"/>
    </reaction>
</comment>
<dbReference type="InterPro" id="IPR059179">
    <property type="entry name" value="MLKL-like_MCAfunc"/>
</dbReference>
<dbReference type="PANTHER" id="PTHR27002:SF883">
    <property type="entry name" value="PROTEIN KINASE DOMAIN-CONTAINING PROTEIN"/>
    <property type="match status" value="1"/>
</dbReference>
<comment type="catalytic activity">
    <reaction evidence="7">
        <text>L-threonyl-[protein] + ATP = O-phospho-L-threonyl-[protein] + ADP + H(+)</text>
        <dbReference type="Rhea" id="RHEA:46608"/>
        <dbReference type="Rhea" id="RHEA-COMP:11060"/>
        <dbReference type="Rhea" id="RHEA-COMP:11605"/>
        <dbReference type="ChEBI" id="CHEBI:15378"/>
        <dbReference type="ChEBI" id="CHEBI:30013"/>
        <dbReference type="ChEBI" id="CHEBI:30616"/>
        <dbReference type="ChEBI" id="CHEBI:61977"/>
        <dbReference type="ChEBI" id="CHEBI:456216"/>
        <dbReference type="EC" id="2.7.11.1"/>
    </reaction>
</comment>
<dbReference type="EnsemblPlants" id="OGLUM11G21690.2">
    <property type="protein sequence ID" value="OGLUM11G21690.2"/>
    <property type="gene ID" value="OGLUM11G21690"/>
</dbReference>
<keyword evidence="4" id="KW-0547">Nucleotide-binding</keyword>
<dbReference type="SUPFAM" id="SSF56112">
    <property type="entry name" value="Protein kinase-like (PK-like)"/>
    <property type="match status" value="1"/>
</dbReference>
<keyword evidence="3" id="KW-0808">Transferase</keyword>
<feature type="domain" description="Protein kinase" evidence="10">
    <location>
        <begin position="192"/>
        <end position="513"/>
    </location>
</feature>
<evidence type="ECO:0000256" key="5">
    <source>
        <dbReference type="ARBA" id="ARBA00022777"/>
    </source>
</evidence>
<protein>
    <recommendedName>
        <fullName evidence="1">non-specific serine/threonine protein kinase</fullName>
        <ecNumber evidence="1">2.7.11.1</ecNumber>
    </recommendedName>
</protein>
<dbReference type="FunFam" id="1.10.510.10:FF:001023">
    <property type="entry name" value="Os07g0541700 protein"/>
    <property type="match status" value="1"/>
</dbReference>
<feature type="region of interest" description="Disordered" evidence="9">
    <location>
        <begin position="513"/>
        <end position="543"/>
    </location>
</feature>
<dbReference type="InterPro" id="IPR045766">
    <property type="entry name" value="MCAfunc"/>
</dbReference>
<dbReference type="Gene3D" id="1.10.510.10">
    <property type="entry name" value="Transferase(Phosphotransferase) domain 1"/>
    <property type="match status" value="1"/>
</dbReference>
<dbReference type="Gene3D" id="1.20.930.20">
    <property type="entry name" value="Adaptor protein Cbl, N-terminal domain"/>
    <property type="match status" value="1"/>
</dbReference>
<evidence type="ECO:0000256" key="9">
    <source>
        <dbReference type="SAM" id="MobiDB-lite"/>
    </source>
</evidence>
<reference evidence="11" key="1">
    <citation type="submission" date="2015-04" db="UniProtKB">
        <authorList>
            <consortium name="EnsemblPlants"/>
        </authorList>
    </citation>
    <scope>IDENTIFICATION</scope>
</reference>
<dbReference type="InterPro" id="IPR008271">
    <property type="entry name" value="Ser/Thr_kinase_AS"/>
</dbReference>
<dbReference type="InterPro" id="IPR001245">
    <property type="entry name" value="Ser-Thr/Tyr_kinase_cat_dom"/>
</dbReference>
<dbReference type="Pfam" id="PF19584">
    <property type="entry name" value="MCAfunc"/>
    <property type="match status" value="1"/>
</dbReference>
<dbReference type="GO" id="GO:0005886">
    <property type="term" value="C:plasma membrane"/>
    <property type="evidence" value="ECO:0007669"/>
    <property type="project" value="TreeGrafter"/>
</dbReference>
<evidence type="ECO:0000313" key="12">
    <source>
        <dbReference type="Proteomes" id="UP000026961"/>
    </source>
</evidence>
<accession>A0A0E0BM18</accession>
<evidence type="ECO:0000256" key="2">
    <source>
        <dbReference type="ARBA" id="ARBA00022527"/>
    </source>
</evidence>
<evidence type="ECO:0000256" key="8">
    <source>
        <dbReference type="ARBA" id="ARBA00048679"/>
    </source>
</evidence>
<evidence type="ECO:0000259" key="10">
    <source>
        <dbReference type="PROSITE" id="PS50011"/>
    </source>
</evidence>
<organism evidence="11">
    <name type="scientific">Oryza glumipatula</name>
    <dbReference type="NCBI Taxonomy" id="40148"/>
    <lineage>
        <taxon>Eukaryota</taxon>
        <taxon>Viridiplantae</taxon>
        <taxon>Streptophyta</taxon>
        <taxon>Embryophyta</taxon>
        <taxon>Tracheophyta</taxon>
        <taxon>Spermatophyta</taxon>
        <taxon>Magnoliopsida</taxon>
        <taxon>Liliopsida</taxon>
        <taxon>Poales</taxon>
        <taxon>Poaceae</taxon>
        <taxon>BOP clade</taxon>
        <taxon>Oryzoideae</taxon>
        <taxon>Oryzeae</taxon>
        <taxon>Oryzinae</taxon>
        <taxon>Oryza</taxon>
    </lineage>
</organism>
<keyword evidence="2" id="KW-0723">Serine/threonine-protein kinase</keyword>
<dbReference type="EC" id="2.7.11.1" evidence="1"/>
<evidence type="ECO:0000256" key="3">
    <source>
        <dbReference type="ARBA" id="ARBA00022679"/>
    </source>
</evidence>
<evidence type="ECO:0000256" key="4">
    <source>
        <dbReference type="ARBA" id="ARBA00022741"/>
    </source>
</evidence>
<name>A0A0E0BM18_9ORYZ</name>
<dbReference type="InterPro" id="IPR000719">
    <property type="entry name" value="Prot_kinase_dom"/>
</dbReference>
<dbReference type="PROSITE" id="PS50011">
    <property type="entry name" value="PROTEIN_KINASE_DOM"/>
    <property type="match status" value="1"/>
</dbReference>